<proteinExistence type="predicted"/>
<name>A0A1Q9HAT8_9VIBR</name>
<comment type="caution">
    <text evidence="1">The sequence shown here is derived from an EMBL/GenBank/DDBJ whole genome shotgun (WGS) entry which is preliminary data.</text>
</comment>
<protein>
    <submittedName>
        <fullName evidence="1">Uncharacterized protein</fullName>
    </submittedName>
</protein>
<evidence type="ECO:0000313" key="2">
    <source>
        <dbReference type="Proteomes" id="UP000186313"/>
    </source>
</evidence>
<reference evidence="1 2" key="1">
    <citation type="submission" date="2016-09" db="EMBL/GenBank/DDBJ databases">
        <title>Genomic Taxonomy of the Vibrionaceae.</title>
        <authorList>
            <person name="Gonzalez-Castillo A."/>
            <person name="Gomez-Gil B."/>
            <person name="Enciso-Ibarra K."/>
        </authorList>
    </citation>
    <scope>NUCLEOTIDE SEQUENCE [LARGE SCALE GENOMIC DNA]</scope>
    <source>
        <strain evidence="1 2">CAIM 703</strain>
    </source>
</reference>
<sequence>MCDVLILEWTTQLTRDRLVASQISNYLTRKNIKVKEGALQDGLFLIDKYSPKLLLLVNTVGAITSVETAKYAKKRNITVLSLYGEGNFTEDRIEQFVWGHNKKDKQIIDDFRMVWSSRARKLLVKYYPYLSKTTYISGSVGADNYIMGNIDNHDFKLKYNKVSDFSLVVGVGCWNFCLLDERDHRYQTFLNHVGIDEIERLKIDAVLFNDELIKLVSNMPDVLFLIKEHPHNSGLGHSNGVEGLEQFENVIFVDRNESIINCISVSNIWLSYESTTSMEAWLIGKNTALLNPTGTTFANDWRSTVCNGQPNYSTSQEWIDAINYFKEHGELPKFKDYQEKRDLILSNTFGFIDGLNHVRVSNFIIDYLNGNIGLEKKCVSKGKYKKWHALVKHLIWNFSRSFLGGWVSNSRLLRKIRVREWDEEFLSKYNKITTINQSNHYASNYYEDYELSKLKPEK</sequence>
<dbReference type="AlphaFoldDB" id="A0A1Q9HAT8"/>
<gene>
    <name evidence="1" type="ORF">BIY22_13035</name>
</gene>
<accession>A0A1Q9HAT8</accession>
<organism evidence="1 2">
    <name type="scientific">Vibrio panuliri</name>
    <dbReference type="NCBI Taxonomy" id="1381081"/>
    <lineage>
        <taxon>Bacteria</taxon>
        <taxon>Pseudomonadati</taxon>
        <taxon>Pseudomonadota</taxon>
        <taxon>Gammaproteobacteria</taxon>
        <taxon>Vibrionales</taxon>
        <taxon>Vibrionaceae</taxon>
        <taxon>Vibrio</taxon>
    </lineage>
</organism>
<evidence type="ECO:0000313" key="1">
    <source>
        <dbReference type="EMBL" id="OLQ86168.1"/>
    </source>
</evidence>
<dbReference type="EMBL" id="MJMJ01000044">
    <property type="protein sequence ID" value="OLQ86168.1"/>
    <property type="molecule type" value="Genomic_DNA"/>
</dbReference>
<dbReference type="NCBIfam" id="NF046086">
    <property type="entry name" value="BFO_1060_trans"/>
    <property type="match status" value="1"/>
</dbReference>
<dbReference type="RefSeq" id="WP_075710693.1">
    <property type="nucleotide sequence ID" value="NZ_MJMJ01000044.1"/>
</dbReference>
<dbReference type="Proteomes" id="UP000186313">
    <property type="component" value="Unassembled WGS sequence"/>
</dbReference>
<dbReference type="OrthoDB" id="884081at2"/>
<dbReference type="STRING" id="1381081.BIY22_13035"/>
<dbReference type="SUPFAM" id="SSF53756">
    <property type="entry name" value="UDP-Glycosyltransferase/glycogen phosphorylase"/>
    <property type="match status" value="1"/>
</dbReference>